<keyword evidence="3" id="KW-1185">Reference proteome</keyword>
<feature type="domain" description="DUF927" evidence="1">
    <location>
        <begin position="58"/>
        <end position="339"/>
    </location>
</feature>
<dbReference type="InterPro" id="IPR009270">
    <property type="entry name" value="DUF927"/>
</dbReference>
<evidence type="ECO:0000313" key="2">
    <source>
        <dbReference type="EMBL" id="PYE75876.1"/>
    </source>
</evidence>
<evidence type="ECO:0000313" key="3">
    <source>
        <dbReference type="Proteomes" id="UP000247540"/>
    </source>
</evidence>
<dbReference type="Proteomes" id="UP000247540">
    <property type="component" value="Unassembled WGS sequence"/>
</dbReference>
<gene>
    <name evidence="2" type="ORF">DFQ15_1181</name>
</gene>
<dbReference type="EMBL" id="QJTC01000018">
    <property type="protein sequence ID" value="PYE75876.1"/>
    <property type="molecule type" value="Genomic_DNA"/>
</dbReference>
<dbReference type="RefSeq" id="WP_110466199.1">
    <property type="nucleotide sequence ID" value="NZ_JAMOFZ010000018.1"/>
</dbReference>
<dbReference type="Pfam" id="PF06048">
    <property type="entry name" value="DUF927"/>
    <property type="match status" value="1"/>
</dbReference>
<name>A0A318SE79_9BURK</name>
<proteinExistence type="predicted"/>
<organism evidence="2 3">
    <name type="scientific">Xylophilus ampelinus</name>
    <dbReference type="NCBI Taxonomy" id="54067"/>
    <lineage>
        <taxon>Bacteria</taxon>
        <taxon>Pseudomonadati</taxon>
        <taxon>Pseudomonadota</taxon>
        <taxon>Betaproteobacteria</taxon>
        <taxon>Burkholderiales</taxon>
        <taxon>Xylophilus</taxon>
    </lineage>
</organism>
<dbReference type="OrthoDB" id="784829at2"/>
<dbReference type="AlphaFoldDB" id="A0A318SE79"/>
<accession>A0A318SE79</accession>
<reference evidence="2 3" key="1">
    <citation type="submission" date="2018-06" db="EMBL/GenBank/DDBJ databases">
        <title>Genomic Encyclopedia of Type Strains, Phase III (KMG-III): the genomes of soil and plant-associated and newly described type strains.</title>
        <authorList>
            <person name="Whitman W."/>
        </authorList>
    </citation>
    <scope>NUCLEOTIDE SEQUENCE [LARGE SCALE GENOMIC DNA]</scope>
    <source>
        <strain evidence="2 3">CECT 7646</strain>
    </source>
</reference>
<protein>
    <submittedName>
        <fullName evidence="2">Uncharacterized protein (DUF927 family)</fullName>
    </submittedName>
</protein>
<comment type="caution">
    <text evidence="2">The sequence shown here is derived from an EMBL/GenBank/DDBJ whole genome shotgun (WGS) entry which is preliminary data.</text>
</comment>
<evidence type="ECO:0000259" key="1">
    <source>
        <dbReference type="Pfam" id="PF06048"/>
    </source>
</evidence>
<sequence>MHESEENHDFNDMHRQQGLGAVAACIAAALEALSIAPPRVPAAAEVAGDQTDDPHDPFTVDADGVYYNGRGRDGEPLRPLWICSRIHVDARTRDQEGNAWGYLLSFADPLGKPRQWAMPARMLAADGGEYRSVLLNMGLRIATSSAARNRLTEYIQSRRPADFASCTDRIGWHHTPEGAAYVLPHETFGDKAERIVFQSDSQMENTFRVRRDVALWRERIGALCVGNSRLVFAVACAFAGPLLRPAGMESGGFHFRGDSSSGKTTALRLAASVNGGPSYMQRWRTTDNALEAIAAQHCDALLILDELAQVEGRVAGECAYMLANEQSKARATRGGAARARLSWRLLFLSAGELGLADHMAEGMKRARTGQEVRMADIPADAGAGLGAFEQLHDFAGGAAFASYLAREAGATYGAPGRAFIEWSCAQWSTLPKRLRADIQAMQTKWVPSGASGQVERVAARFALVGAAGEIATEAGMTGWPKGESEAAARVCFEAWLGARGGAGNNEVRSMLRQVRRFLEAHGEGRFTWWHRAADDHSAKTLHRAGFRRMVDADGKPIKNDAEHQREYGERVSPLAAEGISIEYFILPEVFRMEVCQGFDIEAVCRVLVEHQCLVVEAGRHTVSARLPGLGKARCYRIPPSIFDMEP</sequence>